<evidence type="ECO:0000313" key="7">
    <source>
        <dbReference type="EMBL" id="CAK0903421.1"/>
    </source>
</evidence>
<dbReference type="Proteomes" id="UP001189429">
    <property type="component" value="Unassembled WGS sequence"/>
</dbReference>
<dbReference type="SMART" id="SM00230">
    <property type="entry name" value="CysPc"/>
    <property type="match status" value="1"/>
</dbReference>
<evidence type="ECO:0000256" key="2">
    <source>
        <dbReference type="ARBA" id="ARBA00022670"/>
    </source>
</evidence>
<feature type="domain" description="Calpain catalytic" evidence="6">
    <location>
        <begin position="1"/>
        <end position="247"/>
    </location>
</feature>
<protein>
    <recommendedName>
        <fullName evidence="6">Calpain catalytic domain-containing protein</fullName>
    </recommendedName>
</protein>
<evidence type="ECO:0000256" key="3">
    <source>
        <dbReference type="ARBA" id="ARBA00022801"/>
    </source>
</evidence>
<dbReference type="InterPro" id="IPR038765">
    <property type="entry name" value="Papain-like_cys_pep_sf"/>
</dbReference>
<evidence type="ECO:0000256" key="1">
    <source>
        <dbReference type="ARBA" id="ARBA00007623"/>
    </source>
</evidence>
<evidence type="ECO:0000256" key="5">
    <source>
        <dbReference type="PROSITE-ProRule" id="PRU00239"/>
    </source>
</evidence>
<evidence type="ECO:0000256" key="4">
    <source>
        <dbReference type="ARBA" id="ARBA00022807"/>
    </source>
</evidence>
<comment type="similarity">
    <text evidence="1">Belongs to the peptidase C2 family.</text>
</comment>
<dbReference type="PANTHER" id="PTHR10183">
    <property type="entry name" value="CALPAIN"/>
    <property type="match status" value="1"/>
</dbReference>
<evidence type="ECO:0000259" key="6">
    <source>
        <dbReference type="PROSITE" id="PS50203"/>
    </source>
</evidence>
<reference evidence="7" key="1">
    <citation type="submission" date="2023-10" db="EMBL/GenBank/DDBJ databases">
        <authorList>
            <person name="Chen Y."/>
            <person name="Shah S."/>
            <person name="Dougan E. K."/>
            <person name="Thang M."/>
            <person name="Chan C."/>
        </authorList>
    </citation>
    <scope>NUCLEOTIDE SEQUENCE [LARGE SCALE GENOMIC DNA]</scope>
</reference>
<keyword evidence="3" id="KW-0378">Hydrolase</keyword>
<dbReference type="PANTHER" id="PTHR10183:SF379">
    <property type="entry name" value="CALPAIN-5"/>
    <property type="match status" value="1"/>
</dbReference>
<dbReference type="InterPro" id="IPR022684">
    <property type="entry name" value="Calpain_cysteine_protease"/>
</dbReference>
<comment type="caution">
    <text evidence="5">Lacks conserved residue(s) required for the propagation of feature annotation.</text>
</comment>
<evidence type="ECO:0000313" key="8">
    <source>
        <dbReference type="Proteomes" id="UP001189429"/>
    </source>
</evidence>
<dbReference type="SUPFAM" id="SSF54001">
    <property type="entry name" value="Cysteine proteinases"/>
    <property type="match status" value="1"/>
</dbReference>
<dbReference type="EMBL" id="CAUYUJ010021226">
    <property type="protein sequence ID" value="CAK0903421.1"/>
    <property type="molecule type" value="Genomic_DNA"/>
</dbReference>
<proteinExistence type="inferred from homology"/>
<keyword evidence="4" id="KW-0788">Thiol protease</keyword>
<dbReference type="Gene3D" id="3.90.70.10">
    <property type="entry name" value="Cysteine proteinases"/>
    <property type="match status" value="1"/>
</dbReference>
<comment type="caution">
    <text evidence="7">The sequence shown here is derived from an EMBL/GenBank/DDBJ whole genome shotgun (WGS) entry which is preliminary data.</text>
</comment>
<gene>
    <name evidence="7" type="ORF">PCOR1329_LOCUS79750</name>
</gene>
<keyword evidence="8" id="KW-1185">Reference proteome</keyword>
<dbReference type="Pfam" id="PF00648">
    <property type="entry name" value="Peptidase_C2"/>
    <property type="match status" value="1"/>
</dbReference>
<accession>A0ABN9XYL0</accession>
<sequence length="349" mass="39004">MACLAEHPGAIESVFLRAQSEGQVQASHLRRRQGERWEKIIIDDCIPCKKGTDTPMFSQPNGNELYAMLLEKAFAKFCGSYAATEGGHTVWALRAMTGDPARMFFQSKDKKGWTRDDIVNKANEKDRRDFSFVEKGEFITNDAMFRILLEYHRQRSVLCASGSSGKDGLHKGHAYSILDVVEVNSGPMGIGGTTFWLVKIRNPWGAGEWKGDWGDKSELWKKHPRVKEVCKFADADDGAFWMCWDDYTELEQDRGRPQDCGHPLREAPREGRHILRADGGMLLGGGCCSYWCCFVGCSRLYCPRRPTDDTVRGRKGCLRWCCGPCCCGSGDEGYRASKVSPSSIGKPGA</sequence>
<keyword evidence="2" id="KW-0645">Protease</keyword>
<name>A0ABN9XYL0_9DINO</name>
<dbReference type="InterPro" id="IPR001300">
    <property type="entry name" value="Peptidase_C2_calpain_cat"/>
</dbReference>
<dbReference type="PROSITE" id="PS50203">
    <property type="entry name" value="CALPAIN_CAT"/>
    <property type="match status" value="1"/>
</dbReference>
<dbReference type="PRINTS" id="PR00704">
    <property type="entry name" value="CALPAIN"/>
</dbReference>
<organism evidence="7 8">
    <name type="scientific">Prorocentrum cordatum</name>
    <dbReference type="NCBI Taxonomy" id="2364126"/>
    <lineage>
        <taxon>Eukaryota</taxon>
        <taxon>Sar</taxon>
        <taxon>Alveolata</taxon>
        <taxon>Dinophyceae</taxon>
        <taxon>Prorocentrales</taxon>
        <taxon>Prorocentraceae</taxon>
        <taxon>Prorocentrum</taxon>
    </lineage>
</organism>